<dbReference type="InterPro" id="IPR036452">
    <property type="entry name" value="Ribo_hydro-like"/>
</dbReference>
<dbReference type="PANTHER" id="PTHR46190:SF1">
    <property type="entry name" value="SI:CH211-201H21.5"/>
    <property type="match status" value="1"/>
</dbReference>
<dbReference type="RefSeq" id="WP_107573320.1">
    <property type="nucleotide sequence ID" value="NZ_PZPL01000001.1"/>
</dbReference>
<dbReference type="SUPFAM" id="SSF53590">
    <property type="entry name" value="Nucleoside hydrolase"/>
    <property type="match status" value="1"/>
</dbReference>
<feature type="domain" description="Inosine/uridine-preferring nucleoside hydrolase" evidence="1">
    <location>
        <begin position="4"/>
        <end position="301"/>
    </location>
</feature>
<evidence type="ECO:0000313" key="2">
    <source>
        <dbReference type="EMBL" id="PTL71442.1"/>
    </source>
</evidence>
<evidence type="ECO:0000313" key="3">
    <source>
        <dbReference type="Proteomes" id="UP000241085"/>
    </source>
</evidence>
<dbReference type="AlphaFoldDB" id="A0A2T4UPI8"/>
<dbReference type="InterPro" id="IPR052775">
    <property type="entry name" value="IUN_hydrolase"/>
</dbReference>
<keyword evidence="2" id="KW-0378">Hydrolase</keyword>
<dbReference type="Gene3D" id="3.90.245.10">
    <property type="entry name" value="Ribonucleoside hydrolase-like"/>
    <property type="match status" value="1"/>
</dbReference>
<comment type="caution">
    <text evidence="2">The sequence shown here is derived from an EMBL/GenBank/DDBJ whole genome shotgun (WGS) entry which is preliminary data.</text>
</comment>
<proteinExistence type="predicted"/>
<dbReference type="Proteomes" id="UP000241085">
    <property type="component" value="Unassembled WGS sequence"/>
</dbReference>
<protein>
    <submittedName>
        <fullName evidence="2">Nucleoside hydrolase</fullName>
    </submittedName>
</protein>
<organism evidence="2 3">
    <name type="scientific">Rathayibacter caricis DSM 15933</name>
    <dbReference type="NCBI Taxonomy" id="1328867"/>
    <lineage>
        <taxon>Bacteria</taxon>
        <taxon>Bacillati</taxon>
        <taxon>Actinomycetota</taxon>
        <taxon>Actinomycetes</taxon>
        <taxon>Micrococcales</taxon>
        <taxon>Microbacteriaceae</taxon>
        <taxon>Rathayibacter</taxon>
    </lineage>
</organism>
<sequence>MIPLLIDTDTAADDCFALLIGLLDPRADLRAVTMVAGNVGFDQQLHNAFLTIALAGRAGEVPVHLGARTPLLRPWVSATEVHGDGVGGIRRPEDSQRPEEEHAVDALIRLAAEHAGRLRIVAIGPLTNIALAARKDPSFVRNVERLTVMAGSLNGRGNITPAAEFNVYVDPEAAAIVTGAGFADLRFVTWDPLTLRDAVFDEGRIAEIAAAATPLSDFFVRANRATFDFDVRVGIDGSTHPDSLSVLLSLDEDLVLEERAYAVAVETDGRLTLGATVFDWTCTPETANATAVERIDGERFFAYVRDLMATTPPTPPEVRAAISA</sequence>
<dbReference type="EMBL" id="PZPL01000001">
    <property type="protein sequence ID" value="PTL71442.1"/>
    <property type="molecule type" value="Genomic_DNA"/>
</dbReference>
<reference evidence="2 3" key="1">
    <citation type="submission" date="2018-03" db="EMBL/GenBank/DDBJ databases">
        <title>Bacteriophage NCPPB3778 and a type I-E CRISPR drive the evolution of the US Biological Select Agent, Rathayibacter toxicus.</title>
        <authorList>
            <person name="Davis E.W.II."/>
            <person name="Tabima J.F."/>
            <person name="Weisberg A.J."/>
            <person name="Dantas Lopes L."/>
            <person name="Wiseman M.S."/>
            <person name="Wiseman M.S."/>
            <person name="Pupko T."/>
            <person name="Belcher M.S."/>
            <person name="Sechler A.J."/>
            <person name="Tancos M.A."/>
            <person name="Schroeder B.K."/>
            <person name="Murray T.D."/>
            <person name="Luster D.G."/>
            <person name="Schneider W.L."/>
            <person name="Rogers E."/>
            <person name="Andreote F.D."/>
            <person name="Grunwald N.J."/>
            <person name="Putnam M.L."/>
            <person name="Chang J.H."/>
        </authorList>
    </citation>
    <scope>NUCLEOTIDE SEQUENCE [LARGE SCALE GENOMIC DNA]</scope>
    <source>
        <strain evidence="2 3">DSM 15933</strain>
    </source>
</reference>
<gene>
    <name evidence="2" type="ORF">C1I63_00270</name>
</gene>
<accession>A0A2T4UPI8</accession>
<dbReference type="InterPro" id="IPR001910">
    <property type="entry name" value="Inosine/uridine_hydrolase_dom"/>
</dbReference>
<name>A0A2T4UPI8_9MICO</name>
<dbReference type="GO" id="GO:0016799">
    <property type="term" value="F:hydrolase activity, hydrolyzing N-glycosyl compounds"/>
    <property type="evidence" value="ECO:0007669"/>
    <property type="project" value="InterPro"/>
</dbReference>
<dbReference type="PANTHER" id="PTHR46190">
    <property type="entry name" value="SI:CH211-201H21.5-RELATED"/>
    <property type="match status" value="1"/>
</dbReference>
<dbReference type="Pfam" id="PF01156">
    <property type="entry name" value="IU_nuc_hydro"/>
    <property type="match status" value="1"/>
</dbReference>
<evidence type="ECO:0000259" key="1">
    <source>
        <dbReference type="Pfam" id="PF01156"/>
    </source>
</evidence>
<keyword evidence="3" id="KW-1185">Reference proteome</keyword>